<gene>
    <name evidence="1" type="ORF">RRF57_001945</name>
</gene>
<sequence>MPPSIRNGYLFSRTQSSVLRIEYKDYDEHLRNDIYVPNTHFSICHKQSDHRTFDLLLSTVEFRIHGTPALHQAIDVDFVALAVGDPNVYLSKTSRAKWAVIGLLRLAVVWSYSLCTAPHQNYVLPSQSFVIF</sequence>
<name>A0AAN7U678_9PEZI</name>
<dbReference type="EMBL" id="JAWHQM010000003">
    <property type="protein sequence ID" value="KAK5626230.1"/>
    <property type="molecule type" value="Genomic_DNA"/>
</dbReference>
<organism evidence="1 2">
    <name type="scientific">Xylaria bambusicola</name>
    <dbReference type="NCBI Taxonomy" id="326684"/>
    <lineage>
        <taxon>Eukaryota</taxon>
        <taxon>Fungi</taxon>
        <taxon>Dikarya</taxon>
        <taxon>Ascomycota</taxon>
        <taxon>Pezizomycotina</taxon>
        <taxon>Sordariomycetes</taxon>
        <taxon>Xylariomycetidae</taxon>
        <taxon>Xylariales</taxon>
        <taxon>Xylariaceae</taxon>
        <taxon>Xylaria</taxon>
    </lineage>
</organism>
<evidence type="ECO:0000313" key="2">
    <source>
        <dbReference type="Proteomes" id="UP001305414"/>
    </source>
</evidence>
<evidence type="ECO:0000313" key="1">
    <source>
        <dbReference type="EMBL" id="KAK5626230.1"/>
    </source>
</evidence>
<keyword evidence="2" id="KW-1185">Reference proteome</keyword>
<proteinExistence type="predicted"/>
<dbReference type="AlphaFoldDB" id="A0AAN7U678"/>
<dbReference type="Proteomes" id="UP001305414">
    <property type="component" value="Unassembled WGS sequence"/>
</dbReference>
<reference evidence="1 2" key="1">
    <citation type="submission" date="2023-10" db="EMBL/GenBank/DDBJ databases">
        <title>Draft genome sequence of Xylaria bambusicola isolate GMP-LS, the root and basal stem rot pathogen of sugarcane in Indonesia.</title>
        <authorList>
            <person name="Selvaraj P."/>
            <person name="Muralishankar V."/>
            <person name="Muruganantham S."/>
            <person name="Sp S."/>
            <person name="Haryani S."/>
            <person name="Lau K.J.X."/>
            <person name="Naqvi N.I."/>
        </authorList>
    </citation>
    <scope>NUCLEOTIDE SEQUENCE [LARGE SCALE GENOMIC DNA]</scope>
    <source>
        <strain evidence="1">GMP-LS</strain>
    </source>
</reference>
<accession>A0AAN7U678</accession>
<protein>
    <submittedName>
        <fullName evidence="1">Uncharacterized protein</fullName>
    </submittedName>
</protein>
<comment type="caution">
    <text evidence="1">The sequence shown here is derived from an EMBL/GenBank/DDBJ whole genome shotgun (WGS) entry which is preliminary data.</text>
</comment>